<reference evidence="1 2" key="1">
    <citation type="submission" date="2021-01" db="EMBL/GenBank/DDBJ databases">
        <title>Entomomonas sp. F2A isolated from a house cricket (Acheta domesticus).</title>
        <authorList>
            <person name="Spergser J."/>
            <person name="Busse H.-J."/>
        </authorList>
    </citation>
    <scope>NUCLEOTIDE SEQUENCE [LARGE SCALE GENOMIC DNA]</scope>
    <source>
        <strain evidence="1 2">F2A</strain>
    </source>
</reference>
<accession>A0A974RW28</accession>
<evidence type="ECO:0000313" key="1">
    <source>
        <dbReference type="EMBL" id="QQP84753.1"/>
    </source>
</evidence>
<protein>
    <recommendedName>
        <fullName evidence="3">Lipoprotein</fullName>
    </recommendedName>
</protein>
<name>A0A974RW28_9GAMM</name>
<keyword evidence="2" id="KW-1185">Reference proteome</keyword>
<dbReference type="AlphaFoldDB" id="A0A974RW28"/>
<evidence type="ECO:0008006" key="3">
    <source>
        <dbReference type="Google" id="ProtNLM"/>
    </source>
</evidence>
<dbReference type="RefSeq" id="WP_201090650.1">
    <property type="nucleotide sequence ID" value="NZ_CP067393.1"/>
</dbReference>
<dbReference type="EMBL" id="CP067393">
    <property type="protein sequence ID" value="QQP84753.1"/>
    <property type="molecule type" value="Genomic_DNA"/>
</dbReference>
<dbReference type="PROSITE" id="PS51257">
    <property type="entry name" value="PROKAR_LIPOPROTEIN"/>
    <property type="match status" value="1"/>
</dbReference>
<dbReference type="Proteomes" id="UP000595278">
    <property type="component" value="Chromosome"/>
</dbReference>
<sequence length="134" mass="15046">MLQKYFKILSLGLFLLISGCFQIFPCKSKFSIEELSNATLNQPYLQEIEIVGGVMNTENSINWQIIPENSGLTIRRLTDDNLGWYRGIEISGIPKKQGEITIHLHGGGSGPPICFFDKTFILKVNPSIEQEAKD</sequence>
<evidence type="ECO:0000313" key="2">
    <source>
        <dbReference type="Proteomes" id="UP000595278"/>
    </source>
</evidence>
<proteinExistence type="predicted"/>
<organism evidence="1 2">
    <name type="scientific">Entomomonas asaccharolytica</name>
    <dbReference type="NCBI Taxonomy" id="2785331"/>
    <lineage>
        <taxon>Bacteria</taxon>
        <taxon>Pseudomonadati</taxon>
        <taxon>Pseudomonadota</taxon>
        <taxon>Gammaproteobacteria</taxon>
        <taxon>Pseudomonadales</taxon>
        <taxon>Pseudomonadaceae</taxon>
        <taxon>Entomomonas</taxon>
    </lineage>
</organism>
<dbReference type="KEGG" id="eaz:JHT90_10085"/>
<gene>
    <name evidence="1" type="ORF">JHT90_10085</name>
</gene>